<dbReference type="PANTHER" id="PTHR13947:SF37">
    <property type="entry name" value="LD18367P"/>
    <property type="match status" value="1"/>
</dbReference>
<dbReference type="GO" id="GO:0008080">
    <property type="term" value="F:N-acetyltransferase activity"/>
    <property type="evidence" value="ECO:0007669"/>
    <property type="project" value="InterPro"/>
</dbReference>
<evidence type="ECO:0000313" key="4">
    <source>
        <dbReference type="EMBL" id="TFE01598.1"/>
    </source>
</evidence>
<evidence type="ECO:0000256" key="2">
    <source>
        <dbReference type="SAM" id="Phobius"/>
    </source>
</evidence>
<dbReference type="PANTHER" id="PTHR13947">
    <property type="entry name" value="GNAT FAMILY N-ACETYLTRANSFERASE"/>
    <property type="match status" value="1"/>
</dbReference>
<accession>A0A4Y8LFJ1</accession>
<dbReference type="RefSeq" id="WP_134381316.1">
    <property type="nucleotide sequence ID" value="NZ_SORX01000004.1"/>
</dbReference>
<sequence length="150" mass="16882">MHLKTVPFEQRNDYIDWLLLADDSKNAVLSYLEDGDLYAVHTQGMIVGVVLLILLSKSTVELKNIAVAADFRGKGIGKAVIEEVVQMNAEKGFTSMVVGTANSSIENLVFYQKAGFRMMSIKKDFFADYEPPVYENGIRAFDMVMFERKL</sequence>
<comment type="caution">
    <text evidence="4">The sequence shown here is derived from an EMBL/GenBank/DDBJ whole genome shotgun (WGS) entry which is preliminary data.</text>
</comment>
<dbReference type="InterPro" id="IPR016181">
    <property type="entry name" value="Acyl_CoA_acyltransferase"/>
</dbReference>
<dbReference type="InterPro" id="IPR050769">
    <property type="entry name" value="NAT_camello-type"/>
</dbReference>
<dbReference type="OrthoDB" id="162775at2"/>
<evidence type="ECO:0000259" key="3">
    <source>
        <dbReference type="PROSITE" id="PS51186"/>
    </source>
</evidence>
<keyword evidence="5" id="KW-1185">Reference proteome</keyword>
<proteinExistence type="predicted"/>
<dbReference type="CDD" id="cd04301">
    <property type="entry name" value="NAT_SF"/>
    <property type="match status" value="1"/>
</dbReference>
<reference evidence="4 5" key="1">
    <citation type="submission" date="2019-03" db="EMBL/GenBank/DDBJ databases">
        <authorList>
            <person name="Yang Y."/>
        </authorList>
    </citation>
    <scope>NUCLEOTIDE SEQUENCE [LARGE SCALE GENOMIC DNA]</scope>
    <source>
        <strain evidence="4 5">ASL-1</strain>
    </source>
</reference>
<keyword evidence="1 4" id="KW-0808">Transferase</keyword>
<protein>
    <submittedName>
        <fullName evidence="4">N-acetyltransferase</fullName>
    </submittedName>
</protein>
<dbReference type="InterPro" id="IPR000182">
    <property type="entry name" value="GNAT_dom"/>
</dbReference>
<keyword evidence="2" id="KW-1133">Transmembrane helix</keyword>
<gene>
    <name evidence="4" type="ORF">E2626_08475</name>
</gene>
<evidence type="ECO:0000256" key="1">
    <source>
        <dbReference type="ARBA" id="ARBA00022679"/>
    </source>
</evidence>
<dbReference type="EMBL" id="SORX01000004">
    <property type="protein sequence ID" value="TFE01598.1"/>
    <property type="molecule type" value="Genomic_DNA"/>
</dbReference>
<dbReference type="PROSITE" id="PS51186">
    <property type="entry name" value="GNAT"/>
    <property type="match status" value="1"/>
</dbReference>
<organism evidence="4 5">
    <name type="scientific">Jeotgalibacillus salarius</name>
    <dbReference type="NCBI Taxonomy" id="546023"/>
    <lineage>
        <taxon>Bacteria</taxon>
        <taxon>Bacillati</taxon>
        <taxon>Bacillota</taxon>
        <taxon>Bacilli</taxon>
        <taxon>Bacillales</taxon>
        <taxon>Caryophanaceae</taxon>
        <taxon>Jeotgalibacillus</taxon>
    </lineage>
</organism>
<dbReference type="AlphaFoldDB" id="A0A4Y8LFJ1"/>
<dbReference type="Gene3D" id="3.40.630.30">
    <property type="match status" value="1"/>
</dbReference>
<keyword evidence="2" id="KW-0812">Transmembrane</keyword>
<dbReference type="Proteomes" id="UP000297776">
    <property type="component" value="Unassembled WGS sequence"/>
</dbReference>
<dbReference type="SUPFAM" id="SSF55729">
    <property type="entry name" value="Acyl-CoA N-acyltransferases (Nat)"/>
    <property type="match status" value="1"/>
</dbReference>
<feature type="transmembrane region" description="Helical" evidence="2">
    <location>
        <begin position="37"/>
        <end position="55"/>
    </location>
</feature>
<dbReference type="Pfam" id="PF13508">
    <property type="entry name" value="Acetyltransf_7"/>
    <property type="match status" value="1"/>
</dbReference>
<keyword evidence="2" id="KW-0472">Membrane</keyword>
<name>A0A4Y8LFJ1_9BACL</name>
<feature type="domain" description="N-acetyltransferase" evidence="3">
    <location>
        <begin position="1"/>
        <end position="148"/>
    </location>
</feature>
<evidence type="ECO:0000313" key="5">
    <source>
        <dbReference type="Proteomes" id="UP000297776"/>
    </source>
</evidence>